<dbReference type="Pfam" id="PF01643">
    <property type="entry name" value="Acyl-ACP_TE"/>
    <property type="match status" value="1"/>
</dbReference>
<evidence type="ECO:0000313" key="4">
    <source>
        <dbReference type="EMBL" id="SDF00225.1"/>
    </source>
</evidence>
<reference evidence="5" key="1">
    <citation type="submission" date="2016-10" db="EMBL/GenBank/DDBJ databases">
        <authorList>
            <person name="Varghese N."/>
            <person name="Submissions S."/>
        </authorList>
    </citation>
    <scope>NUCLEOTIDE SEQUENCE [LARGE SCALE GENOMIC DNA]</scope>
    <source>
        <strain evidence="5">DSM 24729</strain>
    </source>
</reference>
<dbReference type="SUPFAM" id="SSF54637">
    <property type="entry name" value="Thioesterase/thiol ester dehydrase-isomerase"/>
    <property type="match status" value="1"/>
</dbReference>
<dbReference type="GO" id="GO:0006633">
    <property type="term" value="P:fatty acid biosynthetic process"/>
    <property type="evidence" value="ECO:0007669"/>
    <property type="project" value="InterPro"/>
</dbReference>
<keyword evidence="2 4" id="KW-0378">Hydrolase</keyword>
<dbReference type="PANTHER" id="PTHR31793">
    <property type="entry name" value="4-HYDROXYBENZOYL-COA THIOESTERASE FAMILY MEMBER"/>
    <property type="match status" value="1"/>
</dbReference>
<comment type="similarity">
    <text evidence="1">Belongs to the 4-hydroxybenzoyl-CoA thioesterase family.</text>
</comment>
<dbReference type="CDD" id="cd00586">
    <property type="entry name" value="4HBT"/>
    <property type="match status" value="1"/>
</dbReference>
<dbReference type="eggNOG" id="COG0824">
    <property type="taxonomic scope" value="Bacteria"/>
</dbReference>
<evidence type="ECO:0000256" key="1">
    <source>
        <dbReference type="ARBA" id="ARBA00005953"/>
    </source>
</evidence>
<evidence type="ECO:0000313" key="5">
    <source>
        <dbReference type="Proteomes" id="UP000182114"/>
    </source>
</evidence>
<feature type="domain" description="Acyl-ACP thioesterase N-terminal hotdog" evidence="3">
    <location>
        <begin position="3"/>
        <end position="129"/>
    </location>
</feature>
<protein>
    <submittedName>
        <fullName evidence="4">Acyl-CoA thioester hydrolase</fullName>
    </submittedName>
</protein>
<dbReference type="PANTHER" id="PTHR31793:SF27">
    <property type="entry name" value="NOVEL THIOESTERASE SUPERFAMILY DOMAIN AND SAPOSIN A-TYPE DOMAIN CONTAINING PROTEIN (0610012H03RIK)"/>
    <property type="match status" value="1"/>
</dbReference>
<keyword evidence="5" id="KW-1185">Reference proteome</keyword>
<dbReference type="EMBL" id="FNBD01000006">
    <property type="protein sequence ID" value="SDF00225.1"/>
    <property type="molecule type" value="Genomic_DNA"/>
</dbReference>
<dbReference type="RefSeq" id="WP_024480827.1">
    <property type="nucleotide sequence ID" value="NZ_CANLMK010000010.1"/>
</dbReference>
<evidence type="ECO:0000256" key="2">
    <source>
        <dbReference type="ARBA" id="ARBA00022801"/>
    </source>
</evidence>
<dbReference type="InterPro" id="IPR002864">
    <property type="entry name" value="Acyl-ACP_thioesterase_NHD"/>
</dbReference>
<dbReference type="InterPro" id="IPR029069">
    <property type="entry name" value="HotDog_dom_sf"/>
</dbReference>
<dbReference type="InterPro" id="IPR050563">
    <property type="entry name" value="4-hydroxybenzoyl-CoA_TE"/>
</dbReference>
<gene>
    <name evidence="4" type="ORF">SAMN04487992_10697</name>
</gene>
<organism evidence="4 5">
    <name type="scientific">Cellulophaga baltica</name>
    <dbReference type="NCBI Taxonomy" id="76594"/>
    <lineage>
        <taxon>Bacteria</taxon>
        <taxon>Pseudomonadati</taxon>
        <taxon>Bacteroidota</taxon>
        <taxon>Flavobacteriia</taxon>
        <taxon>Flavobacteriales</taxon>
        <taxon>Flavobacteriaceae</taxon>
        <taxon>Cellulophaga</taxon>
    </lineage>
</organism>
<dbReference type="AlphaFoldDB" id="A0A1G7HIH1"/>
<name>A0A1G7HIH1_9FLAO</name>
<accession>A0A1G7HIH1</accession>
<dbReference type="GeneID" id="78062045"/>
<dbReference type="Proteomes" id="UP000182114">
    <property type="component" value="Unassembled WGS sequence"/>
</dbReference>
<evidence type="ECO:0000259" key="3">
    <source>
        <dbReference type="Pfam" id="PF01643"/>
    </source>
</evidence>
<dbReference type="GO" id="GO:0047617">
    <property type="term" value="F:fatty acyl-CoA hydrolase activity"/>
    <property type="evidence" value="ECO:0007669"/>
    <property type="project" value="TreeGrafter"/>
</dbReference>
<dbReference type="Gene3D" id="3.10.129.10">
    <property type="entry name" value="Hotdog Thioesterase"/>
    <property type="match status" value="1"/>
</dbReference>
<sequence length="130" mass="15413">MPKSFHKTIQVTQDDLDDLNHVNNVRYVQWIQDIAKEHWREKAPKELLEQSIWVVKSHFIEYKRAAVLDDIIDIKTYIKESKGALSIRMVEMHDQKTKQLLLKSKTEWVLLDSQSNRPIRVSDDIIAIFK</sequence>
<proteinExistence type="inferred from homology"/>